<dbReference type="EMBL" id="JAUSUR010000006">
    <property type="protein sequence ID" value="MDQ0362382.1"/>
    <property type="molecule type" value="Genomic_DNA"/>
</dbReference>
<dbReference type="SUPFAM" id="SSF53335">
    <property type="entry name" value="S-adenosyl-L-methionine-dependent methyltransferases"/>
    <property type="match status" value="1"/>
</dbReference>
<name>A0ABU0E648_9FIRM</name>
<comment type="caution">
    <text evidence="2">The sequence shown here is derived from an EMBL/GenBank/DDBJ whole genome shotgun (WGS) entry which is preliminary data.</text>
</comment>
<dbReference type="InterPro" id="IPR029063">
    <property type="entry name" value="SAM-dependent_MTases_sf"/>
</dbReference>
<feature type="domain" description="Methyltransferase type 12" evidence="1">
    <location>
        <begin position="51"/>
        <end position="141"/>
    </location>
</feature>
<evidence type="ECO:0000313" key="3">
    <source>
        <dbReference type="Proteomes" id="UP001230220"/>
    </source>
</evidence>
<organism evidence="2 3">
    <name type="scientific">Breznakia pachnodae</name>
    <dbReference type="NCBI Taxonomy" id="265178"/>
    <lineage>
        <taxon>Bacteria</taxon>
        <taxon>Bacillati</taxon>
        <taxon>Bacillota</taxon>
        <taxon>Erysipelotrichia</taxon>
        <taxon>Erysipelotrichales</taxon>
        <taxon>Erysipelotrichaceae</taxon>
        <taxon>Breznakia</taxon>
    </lineage>
</organism>
<dbReference type="Pfam" id="PF08242">
    <property type="entry name" value="Methyltransf_12"/>
    <property type="match status" value="1"/>
</dbReference>
<dbReference type="RefSeq" id="WP_307409955.1">
    <property type="nucleotide sequence ID" value="NZ_JAUSUR010000006.1"/>
</dbReference>
<reference evidence="2 3" key="1">
    <citation type="submission" date="2023-07" db="EMBL/GenBank/DDBJ databases">
        <title>Genomic Encyclopedia of Type Strains, Phase IV (KMG-IV): sequencing the most valuable type-strain genomes for metagenomic binning, comparative biology and taxonomic classification.</title>
        <authorList>
            <person name="Goeker M."/>
        </authorList>
    </citation>
    <scope>NUCLEOTIDE SEQUENCE [LARGE SCALE GENOMIC DNA]</scope>
    <source>
        <strain evidence="2 3">DSM 16784</strain>
    </source>
</reference>
<keyword evidence="2" id="KW-0489">Methyltransferase</keyword>
<accession>A0ABU0E648</accession>
<evidence type="ECO:0000259" key="1">
    <source>
        <dbReference type="Pfam" id="PF08242"/>
    </source>
</evidence>
<dbReference type="PANTHER" id="PTHR43861">
    <property type="entry name" value="TRANS-ACONITATE 2-METHYLTRANSFERASE-RELATED"/>
    <property type="match status" value="1"/>
</dbReference>
<proteinExistence type="predicted"/>
<dbReference type="EC" id="2.1.1.-" evidence="2"/>
<protein>
    <submittedName>
        <fullName evidence="2">tRNA (Cmo5U34)-methyltransferase</fullName>
        <ecNumber evidence="2">2.1.1.-</ecNumber>
    </submittedName>
</protein>
<dbReference type="GO" id="GO:0032259">
    <property type="term" value="P:methylation"/>
    <property type="evidence" value="ECO:0007669"/>
    <property type="project" value="UniProtKB-KW"/>
</dbReference>
<keyword evidence="3" id="KW-1185">Reference proteome</keyword>
<gene>
    <name evidence="2" type="ORF">J2S15_003136</name>
</gene>
<evidence type="ECO:0000313" key="2">
    <source>
        <dbReference type="EMBL" id="MDQ0362382.1"/>
    </source>
</evidence>
<dbReference type="GO" id="GO:0008168">
    <property type="term" value="F:methyltransferase activity"/>
    <property type="evidence" value="ECO:0007669"/>
    <property type="project" value="UniProtKB-KW"/>
</dbReference>
<dbReference type="InterPro" id="IPR013217">
    <property type="entry name" value="Methyltransf_12"/>
</dbReference>
<keyword evidence="2" id="KW-0808">Transferase</keyword>
<sequence>MKDFNSDEYAAMYMKDMEAKIPGYSLMFDLIFHGVLPVEAKEVHSILSVGGGLVEVMKSHNAYEDASFTLVDPSESMIGKIQEELEEYNISEYAEFKCSSFETYENKRCFDLCLSLLVIHFVGDKEQFLRNIYNSLEADGLCVLSAFSDYHLDWWETYAIHNGANAEQVGNTRKNPQSTMACTSADEIEMIANNIGFHGIEKIAQILSVDVWLLKK</sequence>
<dbReference type="PANTHER" id="PTHR43861:SF6">
    <property type="entry name" value="METHYLTRANSFERASE TYPE 11"/>
    <property type="match status" value="1"/>
</dbReference>
<dbReference type="Gene3D" id="3.40.50.150">
    <property type="entry name" value="Vaccinia Virus protein VP39"/>
    <property type="match status" value="1"/>
</dbReference>
<dbReference type="Proteomes" id="UP001230220">
    <property type="component" value="Unassembled WGS sequence"/>
</dbReference>